<feature type="transmembrane region" description="Helical" evidence="1">
    <location>
        <begin position="137"/>
        <end position="160"/>
    </location>
</feature>
<dbReference type="InterPro" id="IPR007354">
    <property type="entry name" value="CruF-like"/>
</dbReference>
<dbReference type="Proteomes" id="UP001500936">
    <property type="component" value="Unassembled WGS sequence"/>
</dbReference>
<sequence>MTSTIASVDRYYSLAATLLTLAYVAGIVGLQLPALAPFFRPLVPVNLVVSLVVLLLYHTDWRPSFVFYAVLAVLTGFFVEVLGVQTGYVFGRYAYDTGLGDQLWAVPPVIGLNWLTLSYCCGTVCDRLPFPIYMKAIAAATLMVVLDIFIEPVAIRLNFWTWFGQPVPIRNYVGWWLVSLALLAIWYGLPFQKKNRLATLMLLLQFVFFVGHNIIFLLQSR</sequence>
<feature type="transmembrane region" description="Helical" evidence="1">
    <location>
        <begin position="38"/>
        <end position="58"/>
    </location>
</feature>
<evidence type="ECO:0000313" key="2">
    <source>
        <dbReference type="EMBL" id="GAA4407751.1"/>
    </source>
</evidence>
<keyword evidence="1" id="KW-0472">Membrane</keyword>
<reference evidence="3" key="1">
    <citation type="journal article" date="2019" name="Int. J. Syst. Evol. Microbiol.">
        <title>The Global Catalogue of Microorganisms (GCM) 10K type strain sequencing project: providing services to taxonomists for standard genome sequencing and annotation.</title>
        <authorList>
            <consortium name="The Broad Institute Genomics Platform"/>
            <consortium name="The Broad Institute Genome Sequencing Center for Infectious Disease"/>
            <person name="Wu L."/>
            <person name="Ma J."/>
        </authorList>
    </citation>
    <scope>NUCLEOTIDE SEQUENCE [LARGE SCALE GENOMIC DNA]</scope>
    <source>
        <strain evidence="3">JCM 17925</strain>
    </source>
</reference>
<keyword evidence="3" id="KW-1185">Reference proteome</keyword>
<evidence type="ECO:0000256" key="1">
    <source>
        <dbReference type="SAM" id="Phobius"/>
    </source>
</evidence>
<gene>
    <name evidence="2" type="ORF">GCM10023187_28770</name>
</gene>
<dbReference type="PANTHER" id="PTHR39419:SF1">
    <property type="entry name" value="SLL0814 PROTEIN"/>
    <property type="match status" value="1"/>
</dbReference>
<dbReference type="EMBL" id="BAABHB010000005">
    <property type="protein sequence ID" value="GAA4407751.1"/>
    <property type="molecule type" value="Genomic_DNA"/>
</dbReference>
<evidence type="ECO:0008006" key="4">
    <source>
        <dbReference type="Google" id="ProtNLM"/>
    </source>
</evidence>
<dbReference type="PANTHER" id="PTHR39419">
    <property type="entry name" value="SLL0814 PROTEIN"/>
    <property type="match status" value="1"/>
</dbReference>
<name>A0ABP8KJ54_9BACT</name>
<accession>A0ABP8KJ54</accession>
<proteinExistence type="predicted"/>
<dbReference type="Pfam" id="PF04240">
    <property type="entry name" value="Caroten_synth"/>
    <property type="match status" value="1"/>
</dbReference>
<keyword evidence="1" id="KW-0812">Transmembrane</keyword>
<feature type="transmembrane region" description="Helical" evidence="1">
    <location>
        <begin position="65"/>
        <end position="84"/>
    </location>
</feature>
<evidence type="ECO:0000313" key="3">
    <source>
        <dbReference type="Proteomes" id="UP001500936"/>
    </source>
</evidence>
<dbReference type="RefSeq" id="WP_345268277.1">
    <property type="nucleotide sequence ID" value="NZ_BAABHB010000005.1"/>
</dbReference>
<feature type="transmembrane region" description="Helical" evidence="1">
    <location>
        <begin position="197"/>
        <end position="218"/>
    </location>
</feature>
<comment type="caution">
    <text evidence="2">The sequence shown here is derived from an EMBL/GenBank/DDBJ whole genome shotgun (WGS) entry which is preliminary data.</text>
</comment>
<protein>
    <recommendedName>
        <fullName evidence="4">Carotenoid biosynthesis protein</fullName>
    </recommendedName>
</protein>
<feature type="transmembrane region" description="Helical" evidence="1">
    <location>
        <begin position="12"/>
        <end position="32"/>
    </location>
</feature>
<feature type="transmembrane region" description="Helical" evidence="1">
    <location>
        <begin position="172"/>
        <end position="190"/>
    </location>
</feature>
<organism evidence="2 3">
    <name type="scientific">Nibrella viscosa</name>
    <dbReference type="NCBI Taxonomy" id="1084524"/>
    <lineage>
        <taxon>Bacteria</taxon>
        <taxon>Pseudomonadati</taxon>
        <taxon>Bacteroidota</taxon>
        <taxon>Cytophagia</taxon>
        <taxon>Cytophagales</taxon>
        <taxon>Spirosomataceae</taxon>
        <taxon>Nibrella</taxon>
    </lineage>
</organism>
<keyword evidence="1" id="KW-1133">Transmembrane helix</keyword>